<dbReference type="OrthoDB" id="9805269at2"/>
<accession>A0A1Y5THJ3</accession>
<feature type="binding site" evidence="5 9">
    <location>
        <position position="420"/>
    </location>
    <ligand>
        <name>substrate</name>
    </ligand>
</feature>
<gene>
    <name evidence="5 12" type="primary">hisD</name>
    <name evidence="12" type="ORF">AQS8620_02728</name>
</gene>
<feature type="binding site" evidence="5 9">
    <location>
        <position position="328"/>
    </location>
    <ligand>
        <name>substrate</name>
    </ligand>
</feature>
<feature type="active site" description="Proton acceptor" evidence="5 7">
    <location>
        <position position="327"/>
    </location>
</feature>
<feature type="binding site" evidence="5 10">
    <location>
        <position position="262"/>
    </location>
    <ligand>
        <name>Zn(2+)</name>
        <dbReference type="ChEBI" id="CHEBI:29105"/>
    </ligand>
</feature>
<dbReference type="EMBL" id="FWFS01000010">
    <property type="protein sequence ID" value="SLN60477.1"/>
    <property type="molecule type" value="Genomic_DNA"/>
</dbReference>
<feature type="binding site" evidence="5 8">
    <location>
        <position position="214"/>
    </location>
    <ligand>
        <name>NAD(+)</name>
        <dbReference type="ChEBI" id="CHEBI:57540"/>
    </ligand>
</feature>
<dbReference type="AlphaFoldDB" id="A0A1Y5THJ3"/>
<sequence>MPHFLSQTDADFEARFTALLGMKREDSPDVDTAVAAIIADVRARGDSAVLELTAKFDRMAIAPAQMRFSEAEIAAECAKVSDADRAALELAAARIRAYHERQLPKDESWTDATGATLGWRWSAVSAAGLYVPGGLASYPSSVLMNAIPAKVAGVGRLAITVPTPDGVTNPLVLLAARIAGVDEIYRIGGAQAIAALAYGTQTIAPVDKITGPGNAFVAAAKRRVFGKVGIDMIAGPSEILVIADKDNDPDWIAVDLLSQAEHDESAQSILITDDAAFGEAVAQAVAKRLETLERRKIAGKSWEDFGAVIVVDSLDKAVELSDRIAPEHLELCVADPVALSRNITHAGAIFLGAWTPEAIGDYIGGPNHVLPTARSARFSSGLSVLDFMKRTTLAQMTPQALAAIGPSAERLAQSESLQAHGLSVRARLDRLNGPDAV</sequence>
<evidence type="ECO:0000256" key="8">
    <source>
        <dbReference type="PIRSR" id="PIRSR000099-2"/>
    </source>
</evidence>
<feature type="active site" description="Proton acceptor" evidence="5 7">
    <location>
        <position position="328"/>
    </location>
</feature>
<keyword evidence="13" id="KW-1185">Reference proteome</keyword>
<dbReference type="PANTHER" id="PTHR21256">
    <property type="entry name" value="HISTIDINOL DEHYDROGENASE HDH"/>
    <property type="match status" value="1"/>
</dbReference>
<dbReference type="PRINTS" id="PR00083">
    <property type="entry name" value="HOLDHDRGNASE"/>
</dbReference>
<feature type="binding site" evidence="5 9">
    <location>
        <position position="361"/>
    </location>
    <ligand>
        <name>substrate</name>
    </ligand>
</feature>
<evidence type="ECO:0000313" key="13">
    <source>
        <dbReference type="Proteomes" id="UP000193862"/>
    </source>
</evidence>
<evidence type="ECO:0000256" key="10">
    <source>
        <dbReference type="PIRSR" id="PIRSR000099-4"/>
    </source>
</evidence>
<evidence type="ECO:0000313" key="12">
    <source>
        <dbReference type="EMBL" id="SLN60477.1"/>
    </source>
</evidence>
<evidence type="ECO:0000256" key="2">
    <source>
        <dbReference type="ARBA" id="ARBA00022723"/>
    </source>
</evidence>
<evidence type="ECO:0000256" key="1">
    <source>
        <dbReference type="ARBA" id="ARBA00010178"/>
    </source>
</evidence>
<feature type="binding site" evidence="5 8">
    <location>
        <position position="130"/>
    </location>
    <ligand>
        <name>NAD(+)</name>
        <dbReference type="ChEBI" id="CHEBI:57540"/>
    </ligand>
</feature>
<feature type="binding site" evidence="5 9">
    <location>
        <position position="262"/>
    </location>
    <ligand>
        <name>substrate</name>
    </ligand>
</feature>
<dbReference type="FunFam" id="3.40.50.1980:FF:000026">
    <property type="entry name" value="Histidinol dehydrogenase"/>
    <property type="match status" value="1"/>
</dbReference>
<dbReference type="PIRSF" id="PIRSF000099">
    <property type="entry name" value="Histidinol_dh"/>
    <property type="match status" value="1"/>
</dbReference>
<comment type="function">
    <text evidence="5">Catalyzes the sequential NAD-dependent oxidations of L-histidinol to L-histidinaldehyde and then to L-histidine.</text>
</comment>
<dbReference type="HAMAP" id="MF_01024">
    <property type="entry name" value="HisD"/>
    <property type="match status" value="1"/>
</dbReference>
<proteinExistence type="inferred from homology"/>
<feature type="binding site" evidence="5 9">
    <location>
        <position position="237"/>
    </location>
    <ligand>
        <name>substrate</name>
    </ligand>
</feature>
<comment type="catalytic activity">
    <reaction evidence="5">
        <text>L-histidinol + 2 NAD(+) + H2O = L-histidine + 2 NADH + 3 H(+)</text>
        <dbReference type="Rhea" id="RHEA:20641"/>
        <dbReference type="ChEBI" id="CHEBI:15377"/>
        <dbReference type="ChEBI" id="CHEBI:15378"/>
        <dbReference type="ChEBI" id="CHEBI:57540"/>
        <dbReference type="ChEBI" id="CHEBI:57595"/>
        <dbReference type="ChEBI" id="CHEBI:57699"/>
        <dbReference type="ChEBI" id="CHEBI:57945"/>
        <dbReference type="EC" id="1.1.1.23"/>
    </reaction>
</comment>
<feature type="binding site" evidence="5 9">
    <location>
        <position position="415"/>
    </location>
    <ligand>
        <name>substrate</name>
    </ligand>
</feature>
<keyword evidence="4 5" id="KW-0560">Oxidoreductase</keyword>
<dbReference type="GO" id="GO:0004399">
    <property type="term" value="F:histidinol dehydrogenase activity"/>
    <property type="evidence" value="ECO:0007669"/>
    <property type="project" value="UniProtKB-UniRule"/>
</dbReference>
<dbReference type="GO" id="GO:0008270">
    <property type="term" value="F:zinc ion binding"/>
    <property type="evidence" value="ECO:0007669"/>
    <property type="project" value="UniProtKB-UniRule"/>
</dbReference>
<comment type="similarity">
    <text evidence="1 5 6 11">Belongs to the histidinol dehydrogenase family.</text>
</comment>
<dbReference type="GO" id="GO:0000105">
    <property type="term" value="P:L-histidine biosynthetic process"/>
    <property type="evidence" value="ECO:0007669"/>
    <property type="project" value="UniProtKB-UniRule"/>
</dbReference>
<dbReference type="InterPro" id="IPR022695">
    <property type="entry name" value="Histidinol_DH_monofunct"/>
</dbReference>
<dbReference type="EC" id="1.1.1.23" evidence="5"/>
<dbReference type="CDD" id="cd06572">
    <property type="entry name" value="Histidinol_dh"/>
    <property type="match status" value="1"/>
</dbReference>
<feature type="binding site" evidence="5 10">
    <location>
        <position position="259"/>
    </location>
    <ligand>
        <name>Zn(2+)</name>
        <dbReference type="ChEBI" id="CHEBI:29105"/>
    </ligand>
</feature>
<keyword evidence="2 5" id="KW-0479">Metal-binding</keyword>
<feature type="binding site" evidence="5 8">
    <location>
        <position position="191"/>
    </location>
    <ligand>
        <name>NAD(+)</name>
        <dbReference type="ChEBI" id="CHEBI:57540"/>
    </ligand>
</feature>
<dbReference type="SUPFAM" id="SSF53720">
    <property type="entry name" value="ALDH-like"/>
    <property type="match status" value="1"/>
</dbReference>
<feature type="binding site" evidence="5 9">
    <location>
        <position position="259"/>
    </location>
    <ligand>
        <name>substrate</name>
    </ligand>
</feature>
<dbReference type="InterPro" id="IPR001692">
    <property type="entry name" value="Histidinol_DH_CS"/>
</dbReference>
<keyword evidence="5 8" id="KW-0520">NAD</keyword>
<evidence type="ECO:0000256" key="5">
    <source>
        <dbReference type="HAMAP-Rule" id="MF_01024"/>
    </source>
</evidence>
<evidence type="ECO:0000256" key="4">
    <source>
        <dbReference type="ARBA" id="ARBA00023002"/>
    </source>
</evidence>
<dbReference type="GO" id="GO:0051287">
    <property type="term" value="F:NAD binding"/>
    <property type="evidence" value="ECO:0007669"/>
    <property type="project" value="InterPro"/>
</dbReference>
<dbReference type="Gene3D" id="1.20.5.1300">
    <property type="match status" value="1"/>
</dbReference>
<keyword evidence="3 5" id="KW-0862">Zinc</keyword>
<keyword evidence="5" id="KW-0028">Amino-acid biosynthesis</keyword>
<dbReference type="Pfam" id="PF00815">
    <property type="entry name" value="Histidinol_dh"/>
    <property type="match status" value="1"/>
</dbReference>
<name>A0A1Y5THJ3_9RHOB</name>
<dbReference type="PROSITE" id="PS00611">
    <property type="entry name" value="HISOL_DEHYDROGENASE"/>
    <property type="match status" value="1"/>
</dbReference>
<dbReference type="InterPro" id="IPR016161">
    <property type="entry name" value="Ald_DH/histidinol_DH"/>
</dbReference>
<evidence type="ECO:0000256" key="9">
    <source>
        <dbReference type="PIRSR" id="PIRSR000099-3"/>
    </source>
</evidence>
<reference evidence="12 13" key="1">
    <citation type="submission" date="2017-03" db="EMBL/GenBank/DDBJ databases">
        <authorList>
            <person name="Afonso C.L."/>
            <person name="Miller P.J."/>
            <person name="Scott M.A."/>
            <person name="Spackman E."/>
            <person name="Goraichik I."/>
            <person name="Dimitrov K.M."/>
            <person name="Suarez D.L."/>
            <person name="Swayne D.E."/>
        </authorList>
    </citation>
    <scope>NUCLEOTIDE SEQUENCE [LARGE SCALE GENOMIC DNA]</scope>
    <source>
        <strain evidence="12 13">CECT 8620</strain>
    </source>
</reference>
<dbReference type="InterPro" id="IPR012131">
    <property type="entry name" value="Hstdl_DH"/>
</dbReference>
<evidence type="ECO:0000256" key="6">
    <source>
        <dbReference type="PIRNR" id="PIRNR000099"/>
    </source>
</evidence>
<organism evidence="12 13">
    <name type="scientific">Aquimixticola soesokkakensis</name>
    <dbReference type="NCBI Taxonomy" id="1519096"/>
    <lineage>
        <taxon>Bacteria</taxon>
        <taxon>Pseudomonadati</taxon>
        <taxon>Pseudomonadota</taxon>
        <taxon>Alphaproteobacteria</taxon>
        <taxon>Rhodobacterales</taxon>
        <taxon>Paracoccaceae</taxon>
        <taxon>Aquimixticola</taxon>
    </lineage>
</organism>
<evidence type="ECO:0000256" key="3">
    <source>
        <dbReference type="ARBA" id="ARBA00022833"/>
    </source>
</evidence>
<feature type="binding site" evidence="5 10">
    <location>
        <position position="420"/>
    </location>
    <ligand>
        <name>Zn(2+)</name>
        <dbReference type="ChEBI" id="CHEBI:29105"/>
    </ligand>
</feature>
<comment type="cofactor">
    <cofactor evidence="5 10">
        <name>Zn(2+)</name>
        <dbReference type="ChEBI" id="CHEBI:29105"/>
    </cofactor>
    <text evidence="5 10">Binds 1 zinc ion per subunit.</text>
</comment>
<evidence type="ECO:0000256" key="11">
    <source>
        <dbReference type="RuleBase" id="RU004175"/>
    </source>
</evidence>
<protein>
    <recommendedName>
        <fullName evidence="5">Histidinol dehydrogenase</fullName>
        <shortName evidence="5">HDH</shortName>
        <ecNumber evidence="5">1.1.1.23</ecNumber>
    </recommendedName>
</protein>
<feature type="binding site" evidence="5 10">
    <location>
        <position position="361"/>
    </location>
    <ligand>
        <name>Zn(2+)</name>
        <dbReference type="ChEBI" id="CHEBI:29105"/>
    </ligand>
</feature>
<dbReference type="GO" id="GO:0005829">
    <property type="term" value="C:cytosol"/>
    <property type="evidence" value="ECO:0007669"/>
    <property type="project" value="TreeGrafter"/>
</dbReference>
<dbReference type="Proteomes" id="UP000193862">
    <property type="component" value="Unassembled WGS sequence"/>
</dbReference>
<dbReference type="NCBIfam" id="TIGR00069">
    <property type="entry name" value="hisD"/>
    <property type="match status" value="1"/>
</dbReference>
<dbReference type="RefSeq" id="WP_085837483.1">
    <property type="nucleotide sequence ID" value="NZ_FWFS01000010.1"/>
</dbReference>
<dbReference type="UniPathway" id="UPA00031">
    <property type="reaction ID" value="UER00014"/>
</dbReference>
<keyword evidence="5" id="KW-0368">Histidine biosynthesis</keyword>
<evidence type="ECO:0000256" key="7">
    <source>
        <dbReference type="PIRSR" id="PIRSR000099-1"/>
    </source>
</evidence>
<dbReference type="PANTHER" id="PTHR21256:SF2">
    <property type="entry name" value="HISTIDINE BIOSYNTHESIS TRIFUNCTIONAL PROTEIN"/>
    <property type="match status" value="1"/>
</dbReference>
<dbReference type="FunFam" id="3.40.50.1980:FF:000001">
    <property type="entry name" value="Histidinol dehydrogenase"/>
    <property type="match status" value="1"/>
</dbReference>
<dbReference type="Gene3D" id="3.40.50.1980">
    <property type="entry name" value="Nitrogenase molybdenum iron protein domain"/>
    <property type="match status" value="2"/>
</dbReference>
<comment type="pathway">
    <text evidence="5">Amino-acid biosynthesis; L-histidine biosynthesis; L-histidine from 5-phospho-alpha-D-ribose 1-diphosphate: step 9/9.</text>
</comment>